<dbReference type="Pfam" id="PF07183">
    <property type="entry name" value="DUF1403"/>
    <property type="match status" value="1"/>
</dbReference>
<dbReference type="eggNOG" id="ENOG502Z8P4">
    <property type="taxonomic scope" value="Bacteria"/>
</dbReference>
<proteinExistence type="predicted"/>
<reference evidence="2" key="1">
    <citation type="submission" date="2008-03" db="EMBL/GenBank/DDBJ databases">
        <title>Complete sequence of chromosome of Beijerinckia indica subsp. indica ATCC 9039.</title>
        <authorList>
            <consortium name="US DOE Joint Genome Institute"/>
            <person name="Copeland A."/>
            <person name="Lucas S."/>
            <person name="Lapidus A."/>
            <person name="Glavina del Rio T."/>
            <person name="Dalin E."/>
            <person name="Tice H."/>
            <person name="Bruce D."/>
            <person name="Goodwin L."/>
            <person name="Pitluck S."/>
            <person name="LaButti K."/>
            <person name="Schmutz J."/>
            <person name="Larimer F."/>
            <person name="Land M."/>
            <person name="Hauser L."/>
            <person name="Kyrpides N."/>
            <person name="Mikhailova N."/>
            <person name="Dunfield P.F."/>
            <person name="Dedysh S.N."/>
            <person name="Liesack W."/>
            <person name="Saw J.H."/>
            <person name="Alam M."/>
            <person name="Chen Y."/>
            <person name="Murrell J.C."/>
            <person name="Richardson P."/>
        </authorList>
    </citation>
    <scope>NUCLEOTIDE SEQUENCE [LARGE SCALE GENOMIC DNA]</scope>
    <source>
        <strain evidence="2">ATCC 9039 / DSM 1715 / NCIMB 8712</strain>
    </source>
</reference>
<dbReference type="HOGENOM" id="CLU_077136_0_0_5"/>
<dbReference type="InterPro" id="IPR009843">
    <property type="entry name" value="DUF1403"/>
</dbReference>
<name>B2IKC9_BEII9</name>
<organism evidence="1 2">
    <name type="scientific">Beijerinckia indica subsp. indica (strain ATCC 9039 / DSM 1715 / NCIMB 8712)</name>
    <dbReference type="NCBI Taxonomy" id="395963"/>
    <lineage>
        <taxon>Bacteria</taxon>
        <taxon>Pseudomonadati</taxon>
        <taxon>Pseudomonadota</taxon>
        <taxon>Alphaproteobacteria</taxon>
        <taxon>Hyphomicrobiales</taxon>
        <taxon>Beijerinckiaceae</taxon>
        <taxon>Beijerinckia</taxon>
    </lineage>
</organism>
<evidence type="ECO:0000313" key="2">
    <source>
        <dbReference type="Proteomes" id="UP000001695"/>
    </source>
</evidence>
<sequence>MPPRLILPPLPPAPVLPPWLQDTQELEKADRTPLLSGRGEGAEAQAFRAGAVLGCLQPVAGSASPIGTLWRRRLAVHAAAVLVRQIGRPETERQLRDAWVLRAPDADPGPAGRWLGWVRALVSLDPTHPKSWWDAFCEGQGVAREPTLKALMEAGVTAAKKQPTPLHAAAACAAAVLEHREAEEGRTWVLPVEVLALWLTDVVLARSLGWVAPVPLSLLSVSWAAARSAGCDKTAWLTLCSRHMARAGAEALALFATLHQAGERLFAAAPSLRIKKIDRAILMLLEEDAVTPRLLQPHLSDRAGRRLFDHLVAQGAVRELSGRAAFRLYGL</sequence>
<dbReference type="KEGG" id="bid:Bind_2841"/>
<dbReference type="STRING" id="395963.Bind_2841"/>
<evidence type="ECO:0008006" key="3">
    <source>
        <dbReference type="Google" id="ProtNLM"/>
    </source>
</evidence>
<dbReference type="Proteomes" id="UP000001695">
    <property type="component" value="Chromosome"/>
</dbReference>
<evidence type="ECO:0000313" key="1">
    <source>
        <dbReference type="EMBL" id="ACB96410.1"/>
    </source>
</evidence>
<dbReference type="AlphaFoldDB" id="B2IKC9"/>
<protein>
    <recommendedName>
        <fullName evidence="3">DUF1403 family protein</fullName>
    </recommendedName>
</protein>
<gene>
    <name evidence="1" type="ordered locus">Bind_2841</name>
</gene>
<dbReference type="OrthoDB" id="7865302at2"/>
<keyword evidence="2" id="KW-1185">Reference proteome</keyword>
<dbReference type="EMBL" id="CP001016">
    <property type="protein sequence ID" value="ACB96410.1"/>
    <property type="molecule type" value="Genomic_DNA"/>
</dbReference>
<dbReference type="RefSeq" id="WP_012385761.1">
    <property type="nucleotide sequence ID" value="NC_010581.1"/>
</dbReference>
<accession>B2IKC9</accession>
<reference evidence="1 2" key="2">
    <citation type="journal article" date="2010" name="J. Bacteriol.">
        <title>Complete genome sequence of Beijerinckia indica subsp. indica.</title>
        <authorList>
            <person name="Tamas I."/>
            <person name="Dedysh S.N."/>
            <person name="Liesack W."/>
            <person name="Stott M.B."/>
            <person name="Alam M."/>
            <person name="Murrell J.C."/>
            <person name="Dunfield P.F."/>
        </authorList>
    </citation>
    <scope>NUCLEOTIDE SEQUENCE [LARGE SCALE GENOMIC DNA]</scope>
    <source>
        <strain evidence="2">ATCC 9039 / DSM 1715 / NCIMB 8712</strain>
    </source>
</reference>